<feature type="domain" description="DUF7133" evidence="3">
    <location>
        <begin position="30"/>
        <end position="369"/>
    </location>
</feature>
<dbReference type="PANTHER" id="PTHR33546:SF1">
    <property type="entry name" value="LARGE, MULTIFUNCTIONAL SECRETED PROTEIN"/>
    <property type="match status" value="1"/>
</dbReference>
<sequence length="649" mass="69512">MKNQLIKSLIGSIFATLSVSAWADIQDVRDNLSKLRVPDGFHVDIYAEVPGARQMTLGTNGNVYVGTRGNKVYAVVDKNKDHKADQVVAILDDLTVGNGVAMVDGHLYVAEQHRITRYAAPDFDLTLPFKAMREVVYDKLPNKAHHGWRYIAAGPDNKLYVTIGAPCNICDPSGIEASIIRLNPDGSQVETFAKGVRNSVGLDFQPGTNTLFFTDNGVDLLGADIPHDELNAAPKAGLHFGFPFFAGGDARDPNWKNKTPPAAVTKPVAEFQAHSANLGFKFYTGKQFPSEYQGNAVIAQHGSWNRKEPVGYQLVRVTFDEQKQVKETKVFIDGWLSAEGEVWGRPNDVLQLPDGSLLVSDDYNGVIYRVSYDGKAASKAAASAKPTSSADQTLSGFAMPESVFAAPDGTVYVSEIGEFGKAGDGKITQIAADGSRKTLADGLNDPKGLDLFNGQLYVADVDRVVRIDAQSGQQTVLADSSAFPRKPVFLNDVEIDGLGNVYISDSGDDNGKGAGIFKIAAGKVTEVLKGNAGIKRPNGLLMDGQNSMLVADFGTGKLFRVQLGAKKATVTLLNQGFGGADGLVRDAHGHLYVSDWAGGNVWQLAEPKATPQRIIQGYQSAADISLSADGQSLLVPDMKAGTLHSVPIQ</sequence>
<feature type="chain" id="PRO_5045575559" evidence="1">
    <location>
        <begin position="24"/>
        <end position="649"/>
    </location>
</feature>
<dbReference type="InterPro" id="IPR011041">
    <property type="entry name" value="Quinoprot_gluc/sorb_DH_b-prop"/>
</dbReference>
<name>A0ABW3F7I1_9PROT</name>
<dbReference type="Pfam" id="PF23500">
    <property type="entry name" value="DUF7133"/>
    <property type="match status" value="1"/>
</dbReference>
<keyword evidence="1" id="KW-0732">Signal</keyword>
<evidence type="ECO:0000256" key="1">
    <source>
        <dbReference type="SAM" id="SignalP"/>
    </source>
</evidence>
<dbReference type="EMBL" id="JBHTKB010000002">
    <property type="protein sequence ID" value="MFD0914230.1"/>
    <property type="molecule type" value="Genomic_DNA"/>
</dbReference>
<dbReference type="SUPFAM" id="SSF63829">
    <property type="entry name" value="Calcium-dependent phosphotriesterase"/>
    <property type="match status" value="1"/>
</dbReference>
<dbReference type="RefSeq" id="WP_379057822.1">
    <property type="nucleotide sequence ID" value="NZ_JBHTKB010000002.1"/>
</dbReference>
<feature type="domain" description="SMP-30/Gluconolactonase/LRE-like region" evidence="2">
    <location>
        <begin position="454"/>
        <end position="607"/>
    </location>
</feature>
<reference evidence="5" key="1">
    <citation type="journal article" date="2019" name="Int. J. Syst. Evol. Microbiol.">
        <title>The Global Catalogue of Microorganisms (GCM) 10K type strain sequencing project: providing services to taxonomists for standard genome sequencing and annotation.</title>
        <authorList>
            <consortium name="The Broad Institute Genomics Platform"/>
            <consortium name="The Broad Institute Genome Sequencing Center for Infectious Disease"/>
            <person name="Wu L."/>
            <person name="Ma J."/>
        </authorList>
    </citation>
    <scope>NUCLEOTIDE SEQUENCE [LARGE SCALE GENOMIC DNA]</scope>
    <source>
        <strain evidence="5">CCUG 58412</strain>
    </source>
</reference>
<organism evidence="4 5">
    <name type="scientific">Methylophilus luteus</name>
    <dbReference type="NCBI Taxonomy" id="640108"/>
    <lineage>
        <taxon>Bacteria</taxon>
        <taxon>Pseudomonadati</taxon>
        <taxon>Pseudomonadota</taxon>
        <taxon>Betaproteobacteria</taxon>
        <taxon>Nitrosomonadales</taxon>
        <taxon>Methylophilaceae</taxon>
        <taxon>Methylophilus</taxon>
    </lineage>
</organism>
<evidence type="ECO:0000313" key="5">
    <source>
        <dbReference type="Proteomes" id="UP001597128"/>
    </source>
</evidence>
<evidence type="ECO:0000259" key="2">
    <source>
        <dbReference type="Pfam" id="PF08450"/>
    </source>
</evidence>
<dbReference type="PANTHER" id="PTHR33546">
    <property type="entry name" value="LARGE, MULTIFUNCTIONAL SECRETED PROTEIN-RELATED"/>
    <property type="match status" value="1"/>
</dbReference>
<dbReference type="Proteomes" id="UP001597128">
    <property type="component" value="Unassembled WGS sequence"/>
</dbReference>
<evidence type="ECO:0000259" key="3">
    <source>
        <dbReference type="Pfam" id="PF23500"/>
    </source>
</evidence>
<dbReference type="InterPro" id="IPR011042">
    <property type="entry name" value="6-blade_b-propeller_TolB-like"/>
</dbReference>
<dbReference type="Gene3D" id="2.120.10.30">
    <property type="entry name" value="TolB, C-terminal domain"/>
    <property type="match status" value="2"/>
</dbReference>
<keyword evidence="5" id="KW-1185">Reference proteome</keyword>
<gene>
    <name evidence="4" type="ORF">ACFQ1Z_11775</name>
</gene>
<evidence type="ECO:0000313" key="4">
    <source>
        <dbReference type="EMBL" id="MFD0914230.1"/>
    </source>
</evidence>
<accession>A0ABW3F7I1</accession>
<feature type="signal peptide" evidence="1">
    <location>
        <begin position="1"/>
        <end position="23"/>
    </location>
</feature>
<dbReference type="Pfam" id="PF08450">
    <property type="entry name" value="SGL"/>
    <property type="match status" value="1"/>
</dbReference>
<dbReference type="InterPro" id="IPR013658">
    <property type="entry name" value="SGL"/>
</dbReference>
<dbReference type="InterPro" id="IPR055557">
    <property type="entry name" value="DUF7133"/>
</dbReference>
<protein>
    <submittedName>
        <fullName evidence="4">SMP-30/gluconolactonase/LRE family protein</fullName>
    </submittedName>
</protein>
<dbReference type="SUPFAM" id="SSF50952">
    <property type="entry name" value="Soluble quinoprotein glucose dehydrogenase"/>
    <property type="match status" value="1"/>
</dbReference>
<comment type="caution">
    <text evidence="4">The sequence shown here is derived from an EMBL/GenBank/DDBJ whole genome shotgun (WGS) entry which is preliminary data.</text>
</comment>
<proteinExistence type="predicted"/>